<dbReference type="AlphaFoldDB" id="A0A0F9D7N8"/>
<dbReference type="EMBL" id="LAZR01030111">
    <property type="protein sequence ID" value="KKL57604.1"/>
    <property type="molecule type" value="Genomic_DNA"/>
</dbReference>
<organism evidence="1">
    <name type="scientific">marine sediment metagenome</name>
    <dbReference type="NCBI Taxonomy" id="412755"/>
    <lineage>
        <taxon>unclassified sequences</taxon>
        <taxon>metagenomes</taxon>
        <taxon>ecological metagenomes</taxon>
    </lineage>
</organism>
<reference evidence="1" key="1">
    <citation type="journal article" date="2015" name="Nature">
        <title>Complex archaea that bridge the gap between prokaryotes and eukaryotes.</title>
        <authorList>
            <person name="Spang A."/>
            <person name="Saw J.H."/>
            <person name="Jorgensen S.L."/>
            <person name="Zaremba-Niedzwiedzka K."/>
            <person name="Martijn J."/>
            <person name="Lind A.E."/>
            <person name="van Eijk R."/>
            <person name="Schleper C."/>
            <person name="Guy L."/>
            <person name="Ettema T.J."/>
        </authorList>
    </citation>
    <scope>NUCLEOTIDE SEQUENCE</scope>
</reference>
<feature type="non-terminal residue" evidence="1">
    <location>
        <position position="80"/>
    </location>
</feature>
<evidence type="ECO:0000313" key="1">
    <source>
        <dbReference type="EMBL" id="KKL57604.1"/>
    </source>
</evidence>
<accession>A0A0F9D7N8</accession>
<protein>
    <submittedName>
        <fullName evidence="1">Uncharacterized protein</fullName>
    </submittedName>
</protein>
<name>A0A0F9D7N8_9ZZZZ</name>
<comment type="caution">
    <text evidence="1">The sequence shown here is derived from an EMBL/GenBank/DDBJ whole genome shotgun (WGS) entry which is preliminary data.</text>
</comment>
<gene>
    <name evidence="1" type="ORF">LCGC14_2233800</name>
</gene>
<proteinExistence type="predicted"/>
<sequence length="80" mass="9846">MIDFKKLKEDPLMLKSQKIAEILYQVYKKEEKRECGELFLDWVKENFWGKIIKTHISTFNKTWKILHKRNYTKNNKFTYG</sequence>